<reference evidence="1" key="1">
    <citation type="submission" date="2014-09" db="EMBL/GenBank/DDBJ databases">
        <authorList>
            <person name="Magalhaes I.L.F."/>
            <person name="Oliveira U."/>
            <person name="Santos F.R."/>
            <person name="Vidigal T.H.D.A."/>
            <person name="Brescovit A.D."/>
            <person name="Santos A.J."/>
        </authorList>
    </citation>
    <scope>NUCLEOTIDE SEQUENCE</scope>
    <source>
        <tissue evidence="1">Shoot tissue taken approximately 20 cm above the soil surface</tissue>
    </source>
</reference>
<evidence type="ECO:0000313" key="1">
    <source>
        <dbReference type="EMBL" id="JAD78902.1"/>
    </source>
</evidence>
<organism evidence="1">
    <name type="scientific">Arundo donax</name>
    <name type="common">Giant reed</name>
    <name type="synonym">Donax arundinaceus</name>
    <dbReference type="NCBI Taxonomy" id="35708"/>
    <lineage>
        <taxon>Eukaryota</taxon>
        <taxon>Viridiplantae</taxon>
        <taxon>Streptophyta</taxon>
        <taxon>Embryophyta</taxon>
        <taxon>Tracheophyta</taxon>
        <taxon>Spermatophyta</taxon>
        <taxon>Magnoliopsida</taxon>
        <taxon>Liliopsida</taxon>
        <taxon>Poales</taxon>
        <taxon>Poaceae</taxon>
        <taxon>PACMAD clade</taxon>
        <taxon>Arundinoideae</taxon>
        <taxon>Arundineae</taxon>
        <taxon>Arundo</taxon>
    </lineage>
</organism>
<accession>A0A0A9D584</accession>
<dbReference type="EMBL" id="GBRH01281135">
    <property type="protein sequence ID" value="JAD16760.1"/>
    <property type="molecule type" value="Transcribed_RNA"/>
</dbReference>
<proteinExistence type="predicted"/>
<dbReference type="AlphaFoldDB" id="A0A0A9D584"/>
<dbReference type="EMBL" id="GBRH01218993">
    <property type="protein sequence ID" value="JAD78902.1"/>
    <property type="molecule type" value="Transcribed_RNA"/>
</dbReference>
<name>A0A0A9D584_ARUDO</name>
<protein>
    <submittedName>
        <fullName evidence="1">Uncharacterized protein</fullName>
    </submittedName>
</protein>
<sequence length="84" mass="9083">MDGFQGLSSHAMCIITIQLDCHFSSANWPSFTDKMRVKTTATTTYNGDGKPSWTHHGPKYAGNNGLLAISCAKHARLVVEVTTG</sequence>
<reference evidence="1" key="2">
    <citation type="journal article" date="2015" name="Data Brief">
        <title>Shoot transcriptome of the giant reed, Arundo donax.</title>
        <authorList>
            <person name="Barrero R.A."/>
            <person name="Guerrero F.D."/>
            <person name="Moolhuijzen P."/>
            <person name="Goolsby J.A."/>
            <person name="Tidwell J."/>
            <person name="Bellgard S.E."/>
            <person name="Bellgard M.I."/>
        </authorList>
    </citation>
    <scope>NUCLEOTIDE SEQUENCE</scope>
    <source>
        <tissue evidence="1">Shoot tissue taken approximately 20 cm above the soil surface</tissue>
    </source>
</reference>